<comment type="caution">
    <text evidence="1">The sequence shown here is derived from an EMBL/GenBank/DDBJ whole genome shotgun (WGS) entry which is preliminary data.</text>
</comment>
<dbReference type="AlphaFoldDB" id="A0A133KGZ8"/>
<evidence type="ECO:0000313" key="2">
    <source>
        <dbReference type="Proteomes" id="UP000070376"/>
    </source>
</evidence>
<reference evidence="2" key="1">
    <citation type="submission" date="2016-01" db="EMBL/GenBank/DDBJ databases">
        <authorList>
            <person name="Mitreva M."/>
            <person name="Pepin K.H."/>
            <person name="Mihindukulasuriya K.A."/>
            <person name="Fulton R."/>
            <person name="Fronick C."/>
            <person name="O'Laughlin M."/>
            <person name="Miner T."/>
            <person name="Herter B."/>
            <person name="Rosa B.A."/>
            <person name="Cordes M."/>
            <person name="Tomlinson C."/>
            <person name="Wollam A."/>
            <person name="Palsikar V.B."/>
            <person name="Mardis E.R."/>
            <person name="Wilson R.K."/>
        </authorList>
    </citation>
    <scope>NUCLEOTIDE SEQUENCE [LARGE SCALE GENOMIC DNA]</scope>
    <source>
        <strain evidence="2">GED7749B</strain>
    </source>
</reference>
<gene>
    <name evidence="1" type="ORF">HMPREF3213_02844</name>
</gene>
<protein>
    <submittedName>
        <fullName evidence="1">Uncharacterized protein</fullName>
    </submittedName>
</protein>
<dbReference type="EMBL" id="LRPN01000134">
    <property type="protein sequence ID" value="KWZ78795.1"/>
    <property type="molecule type" value="Genomic_DNA"/>
</dbReference>
<organism evidence="1 2">
    <name type="scientific">Heyndrickxia coagulans</name>
    <name type="common">Weizmannia coagulans</name>
    <dbReference type="NCBI Taxonomy" id="1398"/>
    <lineage>
        <taxon>Bacteria</taxon>
        <taxon>Bacillati</taxon>
        <taxon>Bacillota</taxon>
        <taxon>Bacilli</taxon>
        <taxon>Bacillales</taxon>
        <taxon>Bacillaceae</taxon>
        <taxon>Heyndrickxia</taxon>
    </lineage>
</organism>
<accession>A0A133KGZ8</accession>
<dbReference type="Proteomes" id="UP000070376">
    <property type="component" value="Unassembled WGS sequence"/>
</dbReference>
<evidence type="ECO:0000313" key="1">
    <source>
        <dbReference type="EMBL" id="KWZ78795.1"/>
    </source>
</evidence>
<dbReference type="PATRIC" id="fig|1398.22.peg.2850"/>
<proteinExistence type="predicted"/>
<sequence>MFRRVKYLLFWPPFIPRLNELFAISGKDVVGILSHYTAALFH</sequence>
<name>A0A133KGZ8_HEYCO</name>